<organism evidence="6 7">
    <name type="scientific">Blautia faecis</name>
    <dbReference type="NCBI Taxonomy" id="871665"/>
    <lineage>
        <taxon>Bacteria</taxon>
        <taxon>Bacillati</taxon>
        <taxon>Bacillota</taxon>
        <taxon>Clostridia</taxon>
        <taxon>Lachnospirales</taxon>
        <taxon>Lachnospiraceae</taxon>
        <taxon>Blautia</taxon>
    </lineage>
</organism>
<evidence type="ECO:0000259" key="4">
    <source>
        <dbReference type="PROSITE" id="PS50110"/>
    </source>
</evidence>
<dbReference type="InterPro" id="IPR007492">
    <property type="entry name" value="LytTR_DNA-bd_dom"/>
</dbReference>
<dbReference type="PANTHER" id="PTHR37299">
    <property type="entry name" value="TRANSCRIPTIONAL REGULATOR-RELATED"/>
    <property type="match status" value="1"/>
</dbReference>
<dbReference type="SMART" id="SM00850">
    <property type="entry name" value="LytTR"/>
    <property type="match status" value="1"/>
</dbReference>
<dbReference type="InterPro" id="IPR046947">
    <property type="entry name" value="LytR-like"/>
</dbReference>
<dbReference type="SMART" id="SM00448">
    <property type="entry name" value="REC"/>
    <property type="match status" value="1"/>
</dbReference>
<evidence type="ECO:0000256" key="1">
    <source>
        <dbReference type="ARBA" id="ARBA00018672"/>
    </source>
</evidence>
<dbReference type="RefSeq" id="WP_118577566.1">
    <property type="nucleotide sequence ID" value="NZ_JAAINN010000003.1"/>
</dbReference>
<protein>
    <recommendedName>
        <fullName evidence="1">Stage 0 sporulation protein A homolog</fullName>
    </recommendedName>
</protein>
<dbReference type="Pfam" id="PF00072">
    <property type="entry name" value="Response_reg"/>
    <property type="match status" value="1"/>
</dbReference>
<dbReference type="InterPro" id="IPR001789">
    <property type="entry name" value="Sig_transdc_resp-reg_receiver"/>
</dbReference>
<feature type="domain" description="Response regulatory" evidence="4">
    <location>
        <begin position="3"/>
        <end position="120"/>
    </location>
</feature>
<dbReference type="PROSITE" id="PS50110">
    <property type="entry name" value="RESPONSE_REGULATORY"/>
    <property type="match status" value="1"/>
</dbReference>
<accession>A0ABX2HB75</accession>
<feature type="modified residue" description="4-aspartylphosphate" evidence="3">
    <location>
        <position position="57"/>
    </location>
</feature>
<gene>
    <name evidence="6" type="ORF">G5B17_17655</name>
</gene>
<dbReference type="Gene3D" id="2.40.50.1020">
    <property type="entry name" value="LytTr DNA-binding domain"/>
    <property type="match status" value="1"/>
</dbReference>
<comment type="function">
    <text evidence="2">May play the central regulatory role in sporulation. It may be an element of the effector pathway responsible for the activation of sporulation genes in response to nutritional stress. Spo0A may act in concert with spo0H (a sigma factor) to control the expression of some genes that are critical to the sporulation process.</text>
</comment>
<name>A0ABX2HB75_9FIRM</name>
<dbReference type="GeneID" id="69514655"/>
<dbReference type="PROSITE" id="PS50930">
    <property type="entry name" value="HTH_LYTTR"/>
    <property type="match status" value="1"/>
</dbReference>
<dbReference type="EMBL" id="JAAITS010000064">
    <property type="protein sequence ID" value="NSG87187.1"/>
    <property type="molecule type" value="Genomic_DNA"/>
</dbReference>
<reference evidence="6 7" key="1">
    <citation type="journal article" date="2020" name="Cell Host Microbe">
        <title>Functional and Genomic Variation between Human-Derived Isolates of Lachnospiraceae Reveals Inter- and Intra-Species Diversity.</title>
        <authorList>
            <person name="Sorbara M.T."/>
            <person name="Littmann E.R."/>
            <person name="Fontana E."/>
            <person name="Moody T.U."/>
            <person name="Kohout C.E."/>
            <person name="Gjonbalaj M."/>
            <person name="Eaton V."/>
            <person name="Seok R."/>
            <person name="Leiner I.M."/>
            <person name="Pamer E.G."/>
        </authorList>
    </citation>
    <scope>NUCLEOTIDE SEQUENCE [LARGE SCALE GENOMIC DNA]</scope>
    <source>
        <strain evidence="6 7">MSK.17.74</strain>
    </source>
</reference>
<dbReference type="Proteomes" id="UP001644719">
    <property type="component" value="Unassembled WGS sequence"/>
</dbReference>
<evidence type="ECO:0000256" key="2">
    <source>
        <dbReference type="ARBA" id="ARBA00024867"/>
    </source>
</evidence>
<comment type="caution">
    <text evidence="6">The sequence shown here is derived from an EMBL/GenBank/DDBJ whole genome shotgun (WGS) entry which is preliminary data.</text>
</comment>
<proteinExistence type="predicted"/>
<sequence>MITIAIVEDDKKSAKILQDYILRYSEEKQEPLAVECFENGLNFISDYKASCDIALMDIEMPHMNGLDTARKLREFDSQIPLIFITNMAQYAINGYEVQALDFMVKPIEYFNFSLKLDKAIRICKKLHGYQIYVPSEQGTVKIDIADLIYIESAKHYLYLHTSKETFRLRSTMGDFIAQLPTGRFSCCSKSFCVNLEWISRYQGNSVFVNGKELSISRSYKKTFIDQMTMYINRGGN</sequence>
<dbReference type="SUPFAM" id="SSF52172">
    <property type="entry name" value="CheY-like"/>
    <property type="match status" value="1"/>
</dbReference>
<dbReference type="Gene3D" id="3.40.50.2300">
    <property type="match status" value="1"/>
</dbReference>
<dbReference type="CDD" id="cd00156">
    <property type="entry name" value="REC"/>
    <property type="match status" value="1"/>
</dbReference>
<evidence type="ECO:0000259" key="5">
    <source>
        <dbReference type="PROSITE" id="PS50930"/>
    </source>
</evidence>
<evidence type="ECO:0000313" key="6">
    <source>
        <dbReference type="EMBL" id="NSG87187.1"/>
    </source>
</evidence>
<dbReference type="Pfam" id="PF04397">
    <property type="entry name" value="LytTR"/>
    <property type="match status" value="1"/>
</dbReference>
<dbReference type="InterPro" id="IPR011006">
    <property type="entry name" value="CheY-like_superfamily"/>
</dbReference>
<keyword evidence="7" id="KW-1185">Reference proteome</keyword>
<dbReference type="PANTHER" id="PTHR37299:SF1">
    <property type="entry name" value="STAGE 0 SPORULATION PROTEIN A HOMOLOG"/>
    <property type="match status" value="1"/>
</dbReference>
<keyword evidence="3" id="KW-0597">Phosphoprotein</keyword>
<evidence type="ECO:0000313" key="7">
    <source>
        <dbReference type="Proteomes" id="UP001644719"/>
    </source>
</evidence>
<evidence type="ECO:0000256" key="3">
    <source>
        <dbReference type="PROSITE-ProRule" id="PRU00169"/>
    </source>
</evidence>
<feature type="domain" description="HTH LytTR-type" evidence="5">
    <location>
        <begin position="131"/>
        <end position="229"/>
    </location>
</feature>